<keyword evidence="2" id="KW-0732">Signal</keyword>
<feature type="signal peptide" evidence="2">
    <location>
        <begin position="1"/>
        <end position="20"/>
    </location>
</feature>
<gene>
    <name evidence="3" type="ORF">JOC83_001817</name>
</gene>
<keyword evidence="1" id="KW-1133">Transmembrane helix</keyword>
<proteinExistence type="predicted"/>
<evidence type="ECO:0008006" key="5">
    <source>
        <dbReference type="Google" id="ProtNLM"/>
    </source>
</evidence>
<evidence type="ECO:0000256" key="1">
    <source>
        <dbReference type="SAM" id="Phobius"/>
    </source>
</evidence>
<organism evidence="3 4">
    <name type="scientific">Priestia iocasae</name>
    <dbReference type="NCBI Taxonomy" id="2291674"/>
    <lineage>
        <taxon>Bacteria</taxon>
        <taxon>Bacillati</taxon>
        <taxon>Bacillota</taxon>
        <taxon>Bacilli</taxon>
        <taxon>Bacillales</taxon>
        <taxon>Bacillaceae</taxon>
        <taxon>Priestia</taxon>
    </lineage>
</organism>
<dbReference type="Proteomes" id="UP000809829">
    <property type="component" value="Unassembled WGS sequence"/>
</dbReference>
<feature type="chain" id="PRO_5046227862" description="DUF4306 domain-containing protein" evidence="2">
    <location>
        <begin position="21"/>
        <end position="154"/>
    </location>
</feature>
<comment type="caution">
    <text evidence="3">The sequence shown here is derived from an EMBL/GenBank/DDBJ whole genome shotgun (WGS) entry which is preliminary data.</text>
</comment>
<evidence type="ECO:0000313" key="3">
    <source>
        <dbReference type="EMBL" id="MBM7702970.1"/>
    </source>
</evidence>
<reference evidence="3 4" key="1">
    <citation type="submission" date="2021-01" db="EMBL/GenBank/DDBJ databases">
        <title>Genomic Encyclopedia of Type Strains, Phase IV (KMG-IV): sequencing the most valuable type-strain genomes for metagenomic binning, comparative biology and taxonomic classification.</title>
        <authorList>
            <person name="Goeker M."/>
        </authorList>
    </citation>
    <scope>NUCLEOTIDE SEQUENCE [LARGE SCALE GENOMIC DNA]</scope>
    <source>
        <strain evidence="3 4">DSM 104297</strain>
    </source>
</reference>
<protein>
    <recommendedName>
        <fullName evidence="5">DUF4306 domain-containing protein</fullName>
    </recommendedName>
</protein>
<feature type="transmembrane region" description="Helical" evidence="1">
    <location>
        <begin position="121"/>
        <end position="141"/>
    </location>
</feature>
<keyword evidence="1" id="KW-0812">Transmembrane</keyword>
<keyword evidence="1" id="KW-0472">Membrane</keyword>
<evidence type="ECO:0000256" key="2">
    <source>
        <dbReference type="SAM" id="SignalP"/>
    </source>
</evidence>
<feature type="transmembrane region" description="Helical" evidence="1">
    <location>
        <begin position="92"/>
        <end position="109"/>
    </location>
</feature>
<evidence type="ECO:0000313" key="4">
    <source>
        <dbReference type="Proteomes" id="UP000809829"/>
    </source>
</evidence>
<sequence length="154" mass="18093">MIKWIICLLMLFAVPQAVFAQTDMTMIDAQRSGSYFYTVYKHHDERMYHYEWNVGISSSDTKRQISETKLNNEALQLFRHTVNDIYALKGQLMTLGLYWLILTALWIYVKQKQKNRYVCRAVTLFSTATIAYIGHVSIELYTKTKHANSLFHLL</sequence>
<dbReference type="EMBL" id="JAFBFC010000003">
    <property type="protein sequence ID" value="MBM7702970.1"/>
    <property type="molecule type" value="Genomic_DNA"/>
</dbReference>
<name>A0ABS2QU19_9BACI</name>
<dbReference type="RefSeq" id="WP_205186395.1">
    <property type="nucleotide sequence ID" value="NZ_JAFBFC010000003.1"/>
</dbReference>
<accession>A0ABS2QU19</accession>
<keyword evidence="4" id="KW-1185">Reference proteome</keyword>